<dbReference type="Proteomes" id="UP000009044">
    <property type="component" value="Plasmid pGXY040"/>
</dbReference>
<geneLocation type="plasmid" evidence="4 5">
    <name>pGXY040</name>
</geneLocation>
<dbReference type="Gene3D" id="1.10.1240.50">
    <property type="match status" value="1"/>
</dbReference>
<feature type="domain" description="RepB/MobA-like C-terminal" evidence="3">
    <location>
        <begin position="495"/>
        <end position="547"/>
    </location>
</feature>
<dbReference type="PATRIC" id="fig|634177.7.peg.3478"/>
<dbReference type="AlphaFoldDB" id="G2I8U3"/>
<dbReference type="Gene3D" id="3.30.70.1790">
    <property type="entry name" value="RepB DNA-primase, N-terminal domain"/>
    <property type="match status" value="1"/>
</dbReference>
<organism evidence="4 5">
    <name type="scientific">Komagataeibacter medellinensis (strain NBRC 3288 / BCRC 11682 / LMG 1693 / Kondo 51)</name>
    <name type="common">Gluconacetobacter medellinensis</name>
    <dbReference type="NCBI Taxonomy" id="634177"/>
    <lineage>
        <taxon>Bacteria</taxon>
        <taxon>Pseudomonadati</taxon>
        <taxon>Pseudomonadota</taxon>
        <taxon>Alphaproteobacteria</taxon>
        <taxon>Acetobacterales</taxon>
        <taxon>Acetobacteraceae</taxon>
        <taxon>Komagataeibacter</taxon>
    </lineage>
</organism>
<dbReference type="Pfam" id="PF22448">
    <property type="entry name" value="RepB_primase_C"/>
    <property type="match status" value="1"/>
</dbReference>
<evidence type="ECO:0000313" key="5">
    <source>
        <dbReference type="Proteomes" id="UP000009044"/>
    </source>
</evidence>
<sequence>MSIRTGDAPPRVALQQIVDAALSSPSSVFDFMDRLEAAGVGVRANVASTGKMNGFSFEYRGVPFKASDLGKAYAWKALQERGIEYVQDRDGAALIARANRSLAPGGNVNDRSPDALDRDARPAGDRSIPADRGIPGGGGVTDRDVDQGGRGIGSDDPGSARRSAERLNVSDGRSLESRQRGGEDSRPLEVGGDGGTRPASRDEAPGRTTDGVVPAPDDMRDHRRRIGGWNALGRRVGDLASDAPALTTKPVTAAVRAKMEAWSVQAGALSSPLYRLTLKSRRDALPSFNIGKGRGADGAEQFYSASDVAALIPYLSAQNMKGRDIYLTPIDAAHHYLVVDDMTPDTLTAMTGQGWSPAIVQESSAGNRQAVLKVPRIDGPNEQRVANALVVSLNREFGDPNFSGAIHPFRMAGFANKKPGRDNAFTRIITAAGVICEKAASALAELRAAFRPTPLPVSASAPSPGRIIRPAVSGGEFSRARGMILGLAIKHGWTVDESRLDFQAARLMSAEGMSVDEVAAGIVAESPNLTARHRDPHGYAVRTAENAAAQGAKRPSPDDMEP</sequence>
<gene>
    <name evidence="4" type="ordered locus">GLX_31820</name>
</gene>
<feature type="compositionally biased region" description="Basic and acidic residues" evidence="1">
    <location>
        <begin position="173"/>
        <end position="187"/>
    </location>
</feature>
<dbReference type="HOGENOM" id="CLU_484661_0_0_5"/>
<dbReference type="InterPro" id="IPR054366">
    <property type="entry name" value="RepB/MobA-like_C"/>
</dbReference>
<feature type="region of interest" description="Disordered" evidence="1">
    <location>
        <begin position="529"/>
        <end position="562"/>
    </location>
</feature>
<evidence type="ECO:0000256" key="1">
    <source>
        <dbReference type="SAM" id="MobiDB-lite"/>
    </source>
</evidence>
<feature type="compositionally biased region" description="Basic and acidic residues" evidence="1">
    <location>
        <begin position="111"/>
        <end position="124"/>
    </location>
</feature>
<feature type="domain" description="RepB-like DNA primase" evidence="2">
    <location>
        <begin position="305"/>
        <end position="438"/>
    </location>
</feature>
<dbReference type="Pfam" id="PF16793">
    <property type="entry name" value="RepB_primase"/>
    <property type="match status" value="1"/>
</dbReference>
<reference evidence="4 5" key="1">
    <citation type="journal article" date="2011" name="J. Bacteriol.">
        <title>Complete genome sequence of NBRC 3288, a unique cellulose-nonproducing strain of Gluconacetobacter xylinus isolated from vinegar.</title>
        <authorList>
            <person name="Ogino H."/>
            <person name="Azuma Y."/>
            <person name="Hosoyama A."/>
            <person name="Nakazawa H."/>
            <person name="Matsutani M."/>
            <person name="Hasegawa A."/>
            <person name="Otsuyama K."/>
            <person name="Matsushita K."/>
            <person name="Fujita N."/>
            <person name="Shirai M."/>
        </authorList>
    </citation>
    <scope>NUCLEOTIDE SEQUENCE [LARGE SCALE GENOMIC DNA]</scope>
    <source>
        <strain evidence="5">NBRC 3288 / BCRC 11682 / LMG 1693</strain>
        <plasmid evidence="4 5">pGXY040</plasmid>
    </source>
</reference>
<name>G2I8U3_KOMMN</name>
<evidence type="ECO:0000259" key="3">
    <source>
        <dbReference type="Pfam" id="PF22448"/>
    </source>
</evidence>
<feature type="region of interest" description="Disordered" evidence="1">
    <location>
        <begin position="102"/>
        <end position="222"/>
    </location>
</feature>
<keyword evidence="4" id="KW-0614">Plasmid</keyword>
<dbReference type="InterPro" id="IPR039459">
    <property type="entry name" value="RepB-like_DNA_primase_dom"/>
</dbReference>
<evidence type="ECO:0000259" key="2">
    <source>
        <dbReference type="Pfam" id="PF16793"/>
    </source>
</evidence>
<dbReference type="eggNOG" id="COG3843">
    <property type="taxonomic scope" value="Bacteria"/>
</dbReference>
<dbReference type="GO" id="GO:0016853">
    <property type="term" value="F:isomerase activity"/>
    <property type="evidence" value="ECO:0007669"/>
    <property type="project" value="UniProtKB-KW"/>
</dbReference>
<accession>G2I8U3</accession>
<dbReference type="EMBL" id="AP012163">
    <property type="protein sequence ID" value="BAK85343.1"/>
    <property type="molecule type" value="Genomic_DNA"/>
</dbReference>
<dbReference type="KEGG" id="gxy:GLX_31820"/>
<evidence type="ECO:0000313" key="4">
    <source>
        <dbReference type="EMBL" id="BAK85343.1"/>
    </source>
</evidence>
<proteinExistence type="predicted"/>
<protein>
    <submittedName>
        <fullName evidence="4">Relaxase/mobilization nuclease topoisomerase/primase fusion protein</fullName>
    </submittedName>
</protein>
<keyword evidence="4" id="KW-0413">Isomerase</keyword>
<dbReference type="Gene3D" id="3.30.1490.240">
    <property type="entry name" value="RepB DNA-primase, N-terminal domain"/>
    <property type="match status" value="1"/>
</dbReference>